<dbReference type="RefSeq" id="WP_306066362.1">
    <property type="nucleotide sequence ID" value="NZ_JAROCA020000001.1"/>
</dbReference>
<accession>A0ABU5CK89</accession>
<protein>
    <submittedName>
        <fullName evidence="1">Uncharacterized protein</fullName>
    </submittedName>
</protein>
<dbReference type="EMBL" id="JAROCA020000001">
    <property type="protein sequence ID" value="MDY0406346.1"/>
    <property type="molecule type" value="Genomic_DNA"/>
</dbReference>
<evidence type="ECO:0000313" key="2">
    <source>
        <dbReference type="Proteomes" id="UP001228376"/>
    </source>
</evidence>
<proteinExistence type="predicted"/>
<name>A0ABU5CK89_9BACI</name>
<organism evidence="1 2">
    <name type="scientific">Tigheibacillus jepli</name>
    <dbReference type="NCBI Taxonomy" id="3035914"/>
    <lineage>
        <taxon>Bacteria</taxon>
        <taxon>Bacillati</taxon>
        <taxon>Bacillota</taxon>
        <taxon>Bacilli</taxon>
        <taxon>Bacillales</taxon>
        <taxon>Bacillaceae</taxon>
        <taxon>Tigheibacillus</taxon>
    </lineage>
</organism>
<gene>
    <name evidence="1" type="ORF">P5G51_013975</name>
</gene>
<comment type="caution">
    <text evidence="1">The sequence shown here is derived from an EMBL/GenBank/DDBJ whole genome shotgun (WGS) entry which is preliminary data.</text>
</comment>
<evidence type="ECO:0000313" key="1">
    <source>
        <dbReference type="EMBL" id="MDY0406346.1"/>
    </source>
</evidence>
<keyword evidence="2" id="KW-1185">Reference proteome</keyword>
<reference evidence="1 2" key="1">
    <citation type="submission" date="2023-10" db="EMBL/GenBank/DDBJ databases">
        <title>179-bfca-hs.</title>
        <authorList>
            <person name="Miliotis G."/>
            <person name="Sengupta P."/>
            <person name="Hameed A."/>
            <person name="Chuvochina M."/>
            <person name="Mcdonagh F."/>
            <person name="Simpson A.C."/>
            <person name="Singh N.K."/>
            <person name="Rekha P.D."/>
            <person name="Raman K."/>
            <person name="Hugenholtz P."/>
            <person name="Venkateswaran K."/>
        </authorList>
    </citation>
    <scope>NUCLEOTIDE SEQUENCE [LARGE SCALE GENOMIC DNA]</scope>
    <source>
        <strain evidence="1 2">179-BFC-A-HS</strain>
    </source>
</reference>
<dbReference type="Proteomes" id="UP001228376">
    <property type="component" value="Unassembled WGS sequence"/>
</dbReference>
<sequence length="168" mass="19510">MPSDYTEHPEKYFVPLSDTSAKKYTKSHLEDNSTGYVPGVVIMRNREKHIFDFEHETTDVISTWVELLALTRSHYEGCERSTFIFDSPYELRLDEKNDFFVLTVADTSHVKGAVKRHAIQKRSFLQGILHGATDVHHFFANITKSHDLKELKDNIIFLNDLYSRTSNE</sequence>